<reference evidence="3" key="1">
    <citation type="journal article" date="2010" name="Nature">
        <title>The Amphimedon queenslandica genome and the evolution of animal complexity.</title>
        <authorList>
            <person name="Srivastava M."/>
            <person name="Simakov O."/>
            <person name="Chapman J."/>
            <person name="Fahey B."/>
            <person name="Gauthier M.E."/>
            <person name="Mitros T."/>
            <person name="Richards G.S."/>
            <person name="Conaco C."/>
            <person name="Dacre M."/>
            <person name="Hellsten U."/>
            <person name="Larroux C."/>
            <person name="Putnam N.H."/>
            <person name="Stanke M."/>
            <person name="Adamska M."/>
            <person name="Darling A."/>
            <person name="Degnan S.M."/>
            <person name="Oakley T.H."/>
            <person name="Plachetzki D.C."/>
            <person name="Zhai Y."/>
            <person name="Adamski M."/>
            <person name="Calcino A."/>
            <person name="Cummins S.F."/>
            <person name="Goodstein D.M."/>
            <person name="Harris C."/>
            <person name="Jackson D.J."/>
            <person name="Leys S.P."/>
            <person name="Shu S."/>
            <person name="Woodcroft B.J."/>
            <person name="Vervoort M."/>
            <person name="Kosik K.S."/>
            <person name="Manning G."/>
            <person name="Degnan B.M."/>
            <person name="Rokhsar D.S."/>
        </authorList>
    </citation>
    <scope>NUCLEOTIDE SEQUENCE [LARGE SCALE GENOMIC DNA]</scope>
</reference>
<keyword evidence="3" id="KW-1185">Reference proteome</keyword>
<dbReference type="Pfam" id="PF14858">
    <property type="entry name" value="CFAP54_N"/>
    <property type="match status" value="1"/>
</dbReference>
<evidence type="ECO:0000256" key="1">
    <source>
        <dbReference type="SAM" id="MobiDB-lite"/>
    </source>
</evidence>
<feature type="region of interest" description="Disordered" evidence="1">
    <location>
        <begin position="2540"/>
        <end position="2559"/>
    </location>
</feature>
<protein>
    <recommendedName>
        <fullName evidence="4">Cilia- and flagella-associated protein 54</fullName>
    </recommendedName>
</protein>
<dbReference type="GeneID" id="105316647"/>
<dbReference type="GO" id="GO:0060271">
    <property type="term" value="P:cilium assembly"/>
    <property type="evidence" value="ECO:0007669"/>
    <property type="project" value="TreeGrafter"/>
</dbReference>
<evidence type="ECO:0000313" key="2">
    <source>
        <dbReference type="EnsemblMetazoa" id="XP_019864493.1"/>
    </source>
</evidence>
<dbReference type="InterPro" id="IPR027912">
    <property type="entry name" value="CFAP54"/>
</dbReference>
<proteinExistence type="predicted"/>
<dbReference type="PANTHER" id="PTHR33487">
    <property type="entry name" value="CILIA- AND FLAGELLA-ASSOCIATED PROTEIN 54"/>
    <property type="match status" value="1"/>
</dbReference>
<sequence length="2637" mass="296285">MEDSGGGLLLLSFHRELEHILKSSKKHMSNRLFSLLSKYETKLSNSVYQYQLLKLGDELSRMKFYNLAINHGYGRYLRTIVTDPSNVLLTINESKTESQLTLTLRAVIGIGYCQYYAVICADELFKFLATRELGVAILQNMEYCLQAGLQYGNLYWLVYNAVTLSYCIARMLLSVNLHKHVLKPLLWSCVAMESCIPLLTVKYLPLRATLYCSVCASYYALQQPAEAELFARRSLDKIHQMAQIESLTNSNILSSNKIFTEATLKLGIMVFKRSVLETHKKTKSVLRPKFRPTIKDLIQSNWPRSSTEKLLDEMFNGHSAHYLAILETLSISVLRPFDKKQPQPVTELDEDTVTDVYQELLTAGVDLSLKALEIGETSESLLNLAVQGSNSIPIRSIVKFIHLCYQLDCTEAVSILAQTVVNLQSDCVVSIKILLAVDEIRELIKQGTEDKKILDSSVSLLDFICTVSFDNPVTRNVLFDSSLIVWERICDTYKGLISSNSSCFRSLLSSSKFLDLLKKMILLFTGVSLPFFDPLLYCEVVLKYILLLEAYVGLPVSATNKHHDGASCVSYDRSQLLSCLEIVENSLKNVSSVIKSGTFATNMLIQCHTELCNALWRLKTKLASTALPERPTESLKKPSMLPHMVKQRQEKLEAWQEIAGSVDTSSPVPTEASLKDECGVDRQQISLLLINLAMHFPQEKQSQFLKDAVAHLSSVKNESADPTSNASVPCAPILLEQSSTEMTFIPAPFDAADVAYFALYGCIATSNRSKVRLSDYNFPGLGIEVVAQTGCTLHVSGLQPYSKYIFAVAAYGMQGQLIGDSIGLSTKPILASCPLSDCLIWGFVSQTAFQLNNFALAVQSSDVLWSYFVDQQDVEWSSVLQYRLKEKIVEESPLSLLHLFTTSVLICVQASLKDCDIFPTSTFQSILSFESRRMNLIEKLCIALKVSAKINDHSLSLQIVVLLYVLLVPYMQHFIFNYHLIEILLLCHAVLQELPDNLLTSKSTISGIHHMISSLSFCLVKFVSSFNESSLASTLAENSRFLLTLTLPSNVSHRISSANASLQNPSLLSSTSTALTSTMSFASQSSVVPQTIDKSYRQQRRKRRKALTLSDDIPDEAKSLQYKALGAYYMCTLEMKPIEELDLTGQEDPVFLHIAIKSLPVQAAYKEVLKFKRRPQYLEYFVHLCGKVMKEGKGDLICNWSSDVFLWLSKRNEILLSTKASQIHKSDQPKEPPLPPKNPIAQAAGPSGSSRQQHCLSSENSSRKAITSAGTSRSKSVQKAETCLAVLKQRITRDDLGAKAIAVLQSLLPSLWRASHCRRRLRLACIEEHSWRAQANILLASCLLDRLCNSFKKDLPFKYSRLDVEGFFLEEMLLPYPPCMPSHERSNVQERNEDHVVRLLNQMFVCYQRASVLSSRGECWVLLVNACRGLWNGLTILHNFVSKTSTCTLTLSQLYGLSLKALYMQSLLLTDMHLCVDNGSTVHISNQRLYSTKFLKQFVLLAIQVSFVNHHWEKVLALSEKVLSVIDVSDLLNPVIVKARQQLAQRIKIHSRHFQQKPIDPAAHLDVLSYDLYDKVGHSLGMTNMCLSNDVNEFSSSNRAASVAKESGEILLLQAHKLLIKLLNRHRISDTVVPSADIKNIFVTYHEAYDRLVEANRINLAVQCLLIMGNLMYMTSQLKLACYWWKLGLKKVLKCENPANEWKRLSGCKLDEFSCIIGGVLSSHIAKYVCTTEVNVRLDYILLAVVLFKNFIQHHSLLFPEKDISFIGFNITIGNKLEHKVFNFIDASCLLCSLQFIAKELVYSQYSLEVLPIVCLYESVAYNCARSVEHTVLARLLKLQSLVQLGFFSTAFKLLLNLITGNHLPQLVCEFNFNISNINISSEFDDQSFINSTQNLKFLSLLTEKQVPISLKEIYGSCSYNELILCKALIFIKLAAMHNDIPEFELRKIQPLGNTTVSGVKAVLLSTAEKVLYDLINDKTYVQHFTIYVRSHQLLAEISLSLCQGLAATQISLATLRVMQKASYNFDLRMWLHSRLLLLKSLIQILPCQDNPLVFEEFFSVASKECVLYGDYETSCHLLFTSAFYHYIIQPPAVEEVTSFVQSCIDLLNHCKILSSSAKCLKVNAMLLMAEIMSRSTSLEKMKAIYSGIIKILNDQLQELSNDVTSCLCLDNCYNYQLPLFVEAHLRLIQLDLADGTSISSVKLLLEKVTAVAKHSAMSCDSMLSTLAFVNASLLVKHDVNEAESSSILAEALSYALPFDYYLLCKIYCLFTQEMSSHKYSFENNCLVATKSEHTYHGWCALKYGADIHDKLEKLQHLTCDLYSSRTTAIPSKIEVPVALLDMSNIAPALEGLITNTDVPSLDTLLPFSQKCTSRISWFCLLANFQHFLKHCFLTKSDLFGHLHHFSCTLLPKAKLLFNFLSSNCPTFRLCIPEKSFMSIIQHISNTDSEPKCVTNSCLKAGEKEVTVLWINDTNKVQGFVGLNGKVVHSFDPSVSVQAMEIELYSFCTTPSKLRKLRTMWCDLANDCATYLTQQALRPLSRSPSRMRQRALEQSKQVPPSDLTEAINSAVGLLLDTFDLPKALQNILHVEAHMVSSISQALRPAIVTTEKGEAYHFFKTILSGKSITFKSTKHKDY</sequence>
<feature type="region of interest" description="Disordered" evidence="1">
    <location>
        <begin position="1220"/>
        <end position="1273"/>
    </location>
</feature>
<evidence type="ECO:0000313" key="3">
    <source>
        <dbReference type="Proteomes" id="UP000007879"/>
    </source>
</evidence>
<dbReference type="Proteomes" id="UP000007879">
    <property type="component" value="Unassembled WGS sequence"/>
</dbReference>
<dbReference type="PANTHER" id="PTHR33487:SF1">
    <property type="entry name" value="CILIA- AND FLAGELLA-ASSOCIATED PROTEIN 54"/>
    <property type="match status" value="1"/>
</dbReference>
<evidence type="ECO:0008006" key="4">
    <source>
        <dbReference type="Google" id="ProtNLM"/>
    </source>
</evidence>
<accession>A0AAN0K4P1</accession>
<feature type="compositionally biased region" description="Polar residues" evidence="1">
    <location>
        <begin position="1247"/>
        <end position="1273"/>
    </location>
</feature>
<name>A0AAN0K4P1_AMPQE</name>
<reference evidence="2" key="2">
    <citation type="submission" date="2024-06" db="UniProtKB">
        <authorList>
            <consortium name="EnsemblMetazoa"/>
        </authorList>
    </citation>
    <scope>IDENTIFICATION</scope>
</reference>
<dbReference type="EnsemblMetazoa" id="XM_020008934.1">
    <property type="protein sequence ID" value="XP_019864493.1"/>
    <property type="gene ID" value="LOC105316647"/>
</dbReference>
<organism evidence="2 3">
    <name type="scientific">Amphimedon queenslandica</name>
    <name type="common">Sponge</name>
    <dbReference type="NCBI Taxonomy" id="400682"/>
    <lineage>
        <taxon>Eukaryota</taxon>
        <taxon>Metazoa</taxon>
        <taxon>Porifera</taxon>
        <taxon>Demospongiae</taxon>
        <taxon>Heteroscleromorpha</taxon>
        <taxon>Haplosclerida</taxon>
        <taxon>Niphatidae</taxon>
        <taxon>Amphimedon</taxon>
    </lineage>
</organism>
<dbReference type="RefSeq" id="XP_019864493.1">
    <property type="nucleotide sequence ID" value="XM_020008934.1"/>
</dbReference>